<evidence type="ECO:0000313" key="7">
    <source>
        <dbReference type="Proteomes" id="UP000276249"/>
    </source>
</evidence>
<dbReference type="NCBIfam" id="NF004979">
    <property type="entry name" value="PRK06357.1"/>
    <property type="match status" value="1"/>
</dbReference>
<dbReference type="Pfam" id="PF00596">
    <property type="entry name" value="Aldolase_II"/>
    <property type="match status" value="1"/>
</dbReference>
<comment type="caution">
    <text evidence="5">The sequence shown here is derived from an EMBL/GenBank/DDBJ whole genome shotgun (WGS) entry which is preliminary data.</text>
</comment>
<feature type="region of interest" description="Disordered" evidence="3">
    <location>
        <begin position="242"/>
        <end position="264"/>
    </location>
</feature>
<reference evidence="5" key="2">
    <citation type="submission" date="2023-08" db="EMBL/GenBank/DDBJ databases">
        <authorList>
            <person name="Page C.A."/>
            <person name="Perez-Diaz I.M."/>
        </authorList>
    </citation>
    <scope>NUCLEOTIDE SEQUENCE</scope>
    <source>
        <strain evidence="5">7.8.46</strain>
    </source>
</reference>
<evidence type="ECO:0000256" key="1">
    <source>
        <dbReference type="ARBA" id="ARBA00022723"/>
    </source>
</evidence>
<dbReference type="InterPro" id="IPR001303">
    <property type="entry name" value="Aldolase_II/adducin_N"/>
</dbReference>
<dbReference type="EMBL" id="RDCJ01000027">
    <property type="protein sequence ID" value="RMW51178.1"/>
    <property type="molecule type" value="Genomic_DNA"/>
</dbReference>
<keyword evidence="1" id="KW-0479">Metal-binding</keyword>
<accession>A0A8G1U7Z9</accession>
<dbReference type="GO" id="GO:0046872">
    <property type="term" value="F:metal ion binding"/>
    <property type="evidence" value="ECO:0007669"/>
    <property type="project" value="UniProtKB-KW"/>
</dbReference>
<dbReference type="InterPro" id="IPR050197">
    <property type="entry name" value="Aldolase_class_II_sugar_metab"/>
</dbReference>
<organism evidence="5 8">
    <name type="scientific">Lactiplantibacillus pentosus</name>
    <name type="common">Lactobacillus pentosus</name>
    <dbReference type="NCBI Taxonomy" id="1589"/>
    <lineage>
        <taxon>Bacteria</taxon>
        <taxon>Bacillati</taxon>
        <taxon>Bacillota</taxon>
        <taxon>Bacilli</taxon>
        <taxon>Lactobacillales</taxon>
        <taxon>Lactobacillaceae</taxon>
        <taxon>Lactiplantibacillus</taxon>
    </lineage>
</organism>
<evidence type="ECO:0000256" key="3">
    <source>
        <dbReference type="SAM" id="MobiDB-lite"/>
    </source>
</evidence>
<dbReference type="Proteomes" id="UP001267003">
    <property type="component" value="Unassembled WGS sequence"/>
</dbReference>
<dbReference type="RefSeq" id="WP_122217562.1">
    <property type="nucleotide sequence ID" value="NZ_CP077099.1"/>
</dbReference>
<evidence type="ECO:0000313" key="5">
    <source>
        <dbReference type="EMBL" id="MDT6989849.1"/>
    </source>
</evidence>
<dbReference type="SUPFAM" id="SSF53639">
    <property type="entry name" value="AraD/HMP-PK domain-like"/>
    <property type="match status" value="1"/>
</dbReference>
<evidence type="ECO:0000313" key="6">
    <source>
        <dbReference type="EMBL" id="RMW51178.1"/>
    </source>
</evidence>
<sequence length="264" mass="29644">MEMMFYAERRDLAYTVRKMFDRKDTNIAGGNMSIKVFGPDGHPYILITPTFMSETYYAELSPAQILVVDAETYEKIDGVGDITREINMHFEAYEVHPGIRCVYHSHAEESMFWATSGLDMPNVTEATRELGKIQCLPYAPATSKKLADIVHDNLKKIGDKAMENVFLLNSHGILITATELHIAVRIMETLEWNAKIAYQQSVFIKLGLLPDYQSVGRDASEPLHEDELVPIAVPGVPLKAIEKPLPPEPKRPANTMLPGEVLEN</sequence>
<keyword evidence="2" id="KW-0456">Lyase</keyword>
<gene>
    <name evidence="6" type="ORF">D6U18_02280</name>
    <name evidence="5" type="ORF">RI536_06985</name>
</gene>
<protein>
    <submittedName>
        <fullName evidence="5">Class II aldolase/adducin family protein</fullName>
    </submittedName>
    <submittedName>
        <fullName evidence="6">Sugar aldolase</fullName>
    </submittedName>
</protein>
<dbReference type="EMBL" id="JAVLAQ010000001">
    <property type="protein sequence ID" value="MDT6989849.1"/>
    <property type="molecule type" value="Genomic_DNA"/>
</dbReference>
<dbReference type="Proteomes" id="UP000276249">
    <property type="component" value="Unassembled WGS sequence"/>
</dbReference>
<name>A0A8G1U7Z9_LACPE</name>
<feature type="domain" description="Class II aldolase/adducin N-terminal" evidence="4">
    <location>
        <begin position="10"/>
        <end position="198"/>
    </location>
</feature>
<evidence type="ECO:0000259" key="4">
    <source>
        <dbReference type="SMART" id="SM01007"/>
    </source>
</evidence>
<reference evidence="6 7" key="1">
    <citation type="submission" date="2018-10" db="EMBL/GenBank/DDBJ databases">
        <title>Genome sequences of five Lactobacillus pentosus strains isolated from brines of traditionally fermented spanish-style green table olives and differences between them.</title>
        <authorList>
            <person name="Jimenez Diaz R."/>
        </authorList>
    </citation>
    <scope>NUCLEOTIDE SEQUENCE [LARGE SCALE GENOMIC DNA]</scope>
    <source>
        <strain evidence="6 7">IG10</strain>
    </source>
</reference>
<dbReference type="GO" id="GO:0019323">
    <property type="term" value="P:pentose catabolic process"/>
    <property type="evidence" value="ECO:0007669"/>
    <property type="project" value="TreeGrafter"/>
</dbReference>
<dbReference type="GO" id="GO:0016832">
    <property type="term" value="F:aldehyde-lyase activity"/>
    <property type="evidence" value="ECO:0007669"/>
    <property type="project" value="TreeGrafter"/>
</dbReference>
<dbReference type="SMART" id="SM01007">
    <property type="entry name" value="Aldolase_II"/>
    <property type="match status" value="1"/>
</dbReference>
<evidence type="ECO:0000313" key="8">
    <source>
        <dbReference type="Proteomes" id="UP001267003"/>
    </source>
</evidence>
<proteinExistence type="predicted"/>
<dbReference type="GO" id="GO:0005829">
    <property type="term" value="C:cytosol"/>
    <property type="evidence" value="ECO:0007669"/>
    <property type="project" value="TreeGrafter"/>
</dbReference>
<evidence type="ECO:0000256" key="2">
    <source>
        <dbReference type="ARBA" id="ARBA00023239"/>
    </source>
</evidence>
<dbReference type="InterPro" id="IPR036409">
    <property type="entry name" value="Aldolase_II/adducin_N_sf"/>
</dbReference>
<dbReference type="PANTHER" id="PTHR22789">
    <property type="entry name" value="FUCULOSE PHOSPHATE ALDOLASE"/>
    <property type="match status" value="1"/>
</dbReference>
<dbReference type="Gene3D" id="3.40.225.10">
    <property type="entry name" value="Class II aldolase/adducin N-terminal domain"/>
    <property type="match status" value="1"/>
</dbReference>
<dbReference type="PANTHER" id="PTHR22789:SF0">
    <property type="entry name" value="3-OXO-TETRONATE 4-PHOSPHATE DECARBOXYLASE-RELATED"/>
    <property type="match status" value="1"/>
</dbReference>
<dbReference type="AlphaFoldDB" id="A0A8G1U7Z9"/>